<dbReference type="Gene3D" id="3.40.50.1820">
    <property type="entry name" value="alpha/beta hydrolase"/>
    <property type="match status" value="2"/>
</dbReference>
<protein>
    <submittedName>
        <fullName evidence="2">Uncharacterized protein</fullName>
    </submittedName>
</protein>
<keyword evidence="1" id="KW-0732">Signal</keyword>
<gene>
    <name evidence="2" type="ORF">NEZAVI_LOCUS246</name>
</gene>
<dbReference type="GO" id="GO:0008374">
    <property type="term" value="F:O-acyltransferase activity"/>
    <property type="evidence" value="ECO:0007669"/>
    <property type="project" value="InterPro"/>
</dbReference>
<feature type="chain" id="PRO_5040486874" evidence="1">
    <location>
        <begin position="20"/>
        <end position="410"/>
    </location>
</feature>
<dbReference type="GO" id="GO:0006629">
    <property type="term" value="P:lipid metabolic process"/>
    <property type="evidence" value="ECO:0007669"/>
    <property type="project" value="InterPro"/>
</dbReference>
<evidence type="ECO:0000313" key="3">
    <source>
        <dbReference type="Proteomes" id="UP001152798"/>
    </source>
</evidence>
<dbReference type="SUPFAM" id="SSF53474">
    <property type="entry name" value="alpha/beta-Hydrolases"/>
    <property type="match status" value="1"/>
</dbReference>
<dbReference type="OrthoDB" id="190846at2759"/>
<dbReference type="InterPro" id="IPR003386">
    <property type="entry name" value="LACT/PDAT_acylTrfase"/>
</dbReference>
<dbReference type="Pfam" id="PF02450">
    <property type="entry name" value="LCAT"/>
    <property type="match status" value="1"/>
</dbReference>
<dbReference type="PANTHER" id="PTHR11440">
    <property type="entry name" value="LECITHIN-CHOLESTEROL ACYLTRANSFERASE-RELATED"/>
    <property type="match status" value="1"/>
</dbReference>
<dbReference type="AlphaFoldDB" id="A0A9P0E5G9"/>
<keyword evidence="3" id="KW-1185">Reference proteome</keyword>
<reference evidence="2" key="1">
    <citation type="submission" date="2022-01" db="EMBL/GenBank/DDBJ databases">
        <authorList>
            <person name="King R."/>
        </authorList>
    </citation>
    <scope>NUCLEOTIDE SEQUENCE</scope>
</reference>
<dbReference type="InterPro" id="IPR029058">
    <property type="entry name" value="AB_hydrolase_fold"/>
</dbReference>
<organism evidence="2 3">
    <name type="scientific">Nezara viridula</name>
    <name type="common">Southern green stink bug</name>
    <name type="synonym">Cimex viridulus</name>
    <dbReference type="NCBI Taxonomy" id="85310"/>
    <lineage>
        <taxon>Eukaryota</taxon>
        <taxon>Metazoa</taxon>
        <taxon>Ecdysozoa</taxon>
        <taxon>Arthropoda</taxon>
        <taxon>Hexapoda</taxon>
        <taxon>Insecta</taxon>
        <taxon>Pterygota</taxon>
        <taxon>Neoptera</taxon>
        <taxon>Paraneoptera</taxon>
        <taxon>Hemiptera</taxon>
        <taxon>Heteroptera</taxon>
        <taxon>Panheteroptera</taxon>
        <taxon>Pentatomomorpha</taxon>
        <taxon>Pentatomoidea</taxon>
        <taxon>Pentatomidae</taxon>
        <taxon>Pentatominae</taxon>
        <taxon>Nezara</taxon>
    </lineage>
</organism>
<dbReference type="Proteomes" id="UP001152798">
    <property type="component" value="Chromosome 1"/>
</dbReference>
<evidence type="ECO:0000313" key="2">
    <source>
        <dbReference type="EMBL" id="CAH1388677.1"/>
    </source>
</evidence>
<feature type="signal peptide" evidence="1">
    <location>
        <begin position="1"/>
        <end position="19"/>
    </location>
</feature>
<proteinExistence type="predicted"/>
<sequence length="410" mass="46260">MKTSLQLIIIFIGSFIVFSQESKDVKKLPPVIFVPGDGGSQLEAKLNKTTTVHYVCDKTTKDFFTLWLDVNHLIPIAIDCWVDNIKLNFDEATKKTFNQPGVETRIPDFGDPSRVEYLDPSRLAIAGDYFSHISDTLVSLGYIRGENLHGAPFDFRKGPSELDIFFQNLTNLIESTYVKNGNSPVVLIAHSMGGPLSLILLNNKPQSWKDKYIRALLTLSGAYGGSVKALKVFATGDDLGVYLLNESVLKQVQTTLPSSAFLMPNYLLWDDEVLVSTPDKNYTIKDLESFFNDINNPTGWKMYLNEKKFTEKLTPPGVEVHCLYGLGVSTIQQLVYKTNKFPDQPLFTYEDGDGTVNIRSLEFCKKWITKQKQEVHTQGFVGSDHMAILKDSRVMNYIKDRISIWSNLNL</sequence>
<name>A0A9P0E5G9_NEZVI</name>
<evidence type="ECO:0000256" key="1">
    <source>
        <dbReference type="SAM" id="SignalP"/>
    </source>
</evidence>
<dbReference type="EMBL" id="OV725077">
    <property type="protein sequence ID" value="CAH1388677.1"/>
    <property type="molecule type" value="Genomic_DNA"/>
</dbReference>
<accession>A0A9P0E5G9</accession>